<feature type="domain" description="Glutamine amidotransferase" evidence="2">
    <location>
        <begin position="4"/>
        <end position="168"/>
    </location>
</feature>
<dbReference type="Gene3D" id="3.40.50.880">
    <property type="match status" value="1"/>
</dbReference>
<dbReference type="PANTHER" id="PTHR43418">
    <property type="entry name" value="MULTIFUNCTIONAL TRYPTOPHAN BIOSYNTHESIS PROTEIN-RELATED"/>
    <property type="match status" value="1"/>
</dbReference>
<dbReference type="OrthoDB" id="9786812at2"/>
<dbReference type="Pfam" id="PF00117">
    <property type="entry name" value="GATase"/>
    <property type="match status" value="1"/>
</dbReference>
<evidence type="ECO:0000313" key="3">
    <source>
        <dbReference type="EMBL" id="ATX33472.1"/>
    </source>
</evidence>
<organism evidence="3 4">
    <name type="scientific">Carsonella ruddii</name>
    <dbReference type="NCBI Taxonomy" id="114186"/>
    <lineage>
        <taxon>Bacteria</taxon>
        <taxon>Pseudomonadati</taxon>
        <taxon>Pseudomonadota</taxon>
        <taxon>Gammaproteobacteria</taxon>
        <taxon>Oceanospirillales</taxon>
        <taxon>Halomonadaceae</taxon>
        <taxon>Zymobacter group</taxon>
        <taxon>Candidatus Carsonella</taxon>
    </lineage>
</organism>
<dbReference type="PRINTS" id="PR00096">
    <property type="entry name" value="GATASE"/>
</dbReference>
<dbReference type="PANTHER" id="PTHR43418:SF4">
    <property type="entry name" value="MULTIFUNCTIONAL TRYPTOPHAN BIOSYNTHESIS PROTEIN"/>
    <property type="match status" value="1"/>
</dbReference>
<sequence>MILFLDNFDSFSNNIIKKIILKKIKINCFTLNIKKNYINLIIEKIIILGPGPNNIINSNLNTIVLDKFIGKKKLIGICLGHQIISCYLNYKIFKLNNVFHGQLKKIIIFLNKYKIFIIKKIIFYNSLSCIGYYRTNIISKNRLELYILNNNNLNMKSFQFHSESILSNKNFFI</sequence>
<dbReference type="GO" id="GO:0000162">
    <property type="term" value="P:L-tryptophan biosynthetic process"/>
    <property type="evidence" value="ECO:0007669"/>
    <property type="project" value="TreeGrafter"/>
</dbReference>
<dbReference type="AlphaFoldDB" id="A0A2K8K4E3"/>
<evidence type="ECO:0000256" key="1">
    <source>
        <dbReference type="ARBA" id="ARBA00022962"/>
    </source>
</evidence>
<accession>A0A2K8K4E3</accession>
<dbReference type="SUPFAM" id="SSF52317">
    <property type="entry name" value="Class I glutamine amidotransferase-like"/>
    <property type="match status" value="1"/>
</dbReference>
<dbReference type="PRINTS" id="PR00097">
    <property type="entry name" value="ANTSNTHASEII"/>
</dbReference>
<protein>
    <recommendedName>
        <fullName evidence="2">Glutamine amidotransferase domain-containing protein</fullName>
    </recommendedName>
</protein>
<dbReference type="GO" id="GO:0004049">
    <property type="term" value="F:anthranilate synthase activity"/>
    <property type="evidence" value="ECO:0007669"/>
    <property type="project" value="TreeGrafter"/>
</dbReference>
<dbReference type="InterPro" id="IPR029062">
    <property type="entry name" value="Class_I_gatase-like"/>
</dbReference>
<evidence type="ECO:0000313" key="4">
    <source>
        <dbReference type="Proteomes" id="UP000230531"/>
    </source>
</evidence>
<dbReference type="InterPro" id="IPR017926">
    <property type="entry name" value="GATASE"/>
</dbReference>
<dbReference type="Proteomes" id="UP000230531">
    <property type="component" value="Chromosome"/>
</dbReference>
<dbReference type="RefSeq" id="WP_157801542.1">
    <property type="nucleotide sequence ID" value="NZ_CP024798.1"/>
</dbReference>
<dbReference type="PROSITE" id="PS51273">
    <property type="entry name" value="GATASE_TYPE_1"/>
    <property type="match status" value="1"/>
</dbReference>
<reference evidence="3 4" key="1">
    <citation type="submission" date="2017-11" db="EMBL/GenBank/DDBJ databases">
        <title>The genome sequence of Candidatus Carsonella ruddii from the psyllid Bactericera trigonica.</title>
        <authorList>
            <person name="Katsir L."/>
            <person name="Zhepu R."/>
            <person name="Piasezky A."/>
            <person name="Jong J."/>
            <person name="Sela N."/>
            <person name="Freilich S."/>
            <person name="Bahar O."/>
        </authorList>
    </citation>
    <scope>NUCLEOTIDE SEQUENCE [LARGE SCALE GENOMIC DNA]</scope>
    <source>
        <strain evidence="3 4">BT</strain>
    </source>
</reference>
<proteinExistence type="predicted"/>
<dbReference type="InterPro" id="IPR050472">
    <property type="entry name" value="Anth_synth/Amidotransfase"/>
</dbReference>
<evidence type="ECO:0000259" key="2">
    <source>
        <dbReference type="Pfam" id="PF00117"/>
    </source>
</evidence>
<keyword evidence="1" id="KW-0315">Glutamine amidotransferase</keyword>
<dbReference type="GO" id="GO:0005829">
    <property type="term" value="C:cytosol"/>
    <property type="evidence" value="ECO:0007669"/>
    <property type="project" value="TreeGrafter"/>
</dbReference>
<gene>
    <name evidence="3" type="ORF">CUN91_00700</name>
</gene>
<dbReference type="EMBL" id="CP024798">
    <property type="protein sequence ID" value="ATX33472.1"/>
    <property type="molecule type" value="Genomic_DNA"/>
</dbReference>
<name>A0A2K8K4E3_CARRU</name>